<dbReference type="Proteomes" id="UP000676079">
    <property type="component" value="Plasmid unnamed4"/>
</dbReference>
<evidence type="ECO:0000313" key="3">
    <source>
        <dbReference type="Proteomes" id="UP000676079"/>
    </source>
</evidence>
<feature type="compositionally biased region" description="Gly residues" evidence="1">
    <location>
        <begin position="119"/>
        <end position="129"/>
    </location>
</feature>
<sequence length="129" mass="14529">MDHSDRDRTLMAELYRLGYTSYEIGRAFERDPSTVRWHLREHGVEVRRRGSRPRPDVDTAAIVHLVDGLGMSYVVTARLVGLSRTATRNRYLRHHYGYGWRVSPPHLRGTTPSGLPAGARGGRPGPGPE</sequence>
<geneLocation type="plasmid" evidence="2 3">
    <name>unnamed4</name>
</geneLocation>
<accession>A0A975QCI6</accession>
<evidence type="ECO:0008006" key="4">
    <source>
        <dbReference type="Google" id="ProtNLM"/>
    </source>
</evidence>
<keyword evidence="2" id="KW-0614">Plasmid</keyword>
<dbReference type="EMBL" id="CP074136">
    <property type="protein sequence ID" value="QUX26532.1"/>
    <property type="molecule type" value="Genomic_DNA"/>
</dbReference>
<keyword evidence="3" id="KW-1185">Reference proteome</keyword>
<evidence type="ECO:0000256" key="1">
    <source>
        <dbReference type="SAM" id="MobiDB-lite"/>
    </source>
</evidence>
<name>A0A975QCI6_9ACTN</name>
<organism evidence="2 3">
    <name type="scientific">Nocardiopsis changdeensis</name>
    <dbReference type="NCBI Taxonomy" id="2831969"/>
    <lineage>
        <taxon>Bacteria</taxon>
        <taxon>Bacillati</taxon>
        <taxon>Actinomycetota</taxon>
        <taxon>Actinomycetes</taxon>
        <taxon>Streptosporangiales</taxon>
        <taxon>Nocardiopsidaceae</taxon>
        <taxon>Nocardiopsis</taxon>
    </lineage>
</organism>
<dbReference type="Gene3D" id="1.10.10.60">
    <property type="entry name" value="Homeodomain-like"/>
    <property type="match status" value="1"/>
</dbReference>
<dbReference type="RefSeq" id="WP_220565958.1">
    <property type="nucleotide sequence ID" value="NZ_CP074136.1"/>
</dbReference>
<proteinExistence type="predicted"/>
<gene>
    <name evidence="2" type="ORF">KGD84_33070</name>
</gene>
<reference evidence="3" key="1">
    <citation type="submission" date="2021-05" db="EMBL/GenBank/DDBJ databases">
        <title>Direct Submission.</title>
        <authorList>
            <person name="Li K."/>
            <person name="Gao J."/>
        </authorList>
    </citation>
    <scope>NUCLEOTIDE SEQUENCE [LARGE SCALE GENOMIC DNA]</scope>
    <source>
        <strain evidence="3">Mg02</strain>
        <plasmid evidence="3">unnamed4</plasmid>
    </source>
</reference>
<feature type="region of interest" description="Disordered" evidence="1">
    <location>
        <begin position="101"/>
        <end position="129"/>
    </location>
</feature>
<evidence type="ECO:0000313" key="2">
    <source>
        <dbReference type="EMBL" id="QUX26532.1"/>
    </source>
</evidence>
<protein>
    <recommendedName>
        <fullName evidence="4">Helix-turn-helix domain-containing protein</fullName>
    </recommendedName>
</protein>